<dbReference type="Pfam" id="PF03466">
    <property type="entry name" value="LysR_substrate"/>
    <property type="match status" value="1"/>
</dbReference>
<keyword evidence="4" id="KW-0804">Transcription</keyword>
<keyword evidence="7" id="KW-1185">Reference proteome</keyword>
<organism evidence="6 7">
    <name type="scientific">Streptomyces sanyensis</name>
    <dbReference type="NCBI Taxonomy" id="568869"/>
    <lineage>
        <taxon>Bacteria</taxon>
        <taxon>Bacillati</taxon>
        <taxon>Actinomycetota</taxon>
        <taxon>Actinomycetes</taxon>
        <taxon>Kitasatosporales</taxon>
        <taxon>Streptomycetaceae</taxon>
        <taxon>Streptomyces</taxon>
    </lineage>
</organism>
<dbReference type="PANTHER" id="PTHR30126:SF39">
    <property type="entry name" value="HTH-TYPE TRANSCRIPTIONAL REGULATOR CYSL"/>
    <property type="match status" value="1"/>
</dbReference>
<evidence type="ECO:0000259" key="5">
    <source>
        <dbReference type="PROSITE" id="PS50931"/>
    </source>
</evidence>
<dbReference type="Pfam" id="PF00126">
    <property type="entry name" value="HTH_1"/>
    <property type="match status" value="1"/>
</dbReference>
<protein>
    <recommendedName>
        <fullName evidence="5">HTH lysR-type domain-containing protein</fullName>
    </recommendedName>
</protein>
<dbReference type="PANTHER" id="PTHR30126">
    <property type="entry name" value="HTH-TYPE TRANSCRIPTIONAL REGULATOR"/>
    <property type="match status" value="1"/>
</dbReference>
<evidence type="ECO:0000256" key="2">
    <source>
        <dbReference type="ARBA" id="ARBA00023015"/>
    </source>
</evidence>
<gene>
    <name evidence="6" type="ORF">GCM10023329_48880</name>
</gene>
<dbReference type="SUPFAM" id="SSF53850">
    <property type="entry name" value="Periplasmic binding protein-like II"/>
    <property type="match status" value="1"/>
</dbReference>
<dbReference type="RefSeq" id="WP_345615607.1">
    <property type="nucleotide sequence ID" value="NZ_BAABJV010000017.1"/>
</dbReference>
<sequence length="300" mass="30614">MTGLDLLWTFLEVYRRGVAAAAGRLGLSRQEVGERLDRLEEELGQRLFLRGAAGTAPTAPAARLAARVGAPLDELRAALDPAAAGGPPAGTVRIGGPAELVALRVLPLLAPAAARGLRLRVSAAPGAGLLELLAAGEVDLVVSEVRPAGREFAATPVAREGPVLVGPPSLAATVEPGWLAEDPAAALAHLPLVGYAAGLPGVREYWLREFGARPANPVAVTVPDLRAVLAAVVAGAGVSVLPGYVAGPALSAGLVERLHTPAAAHPETLFLAVRGGALVYPPLAWVHERLRTRLPRGGGG</sequence>
<dbReference type="InterPro" id="IPR036388">
    <property type="entry name" value="WH-like_DNA-bd_sf"/>
</dbReference>
<name>A0ABP9B6W1_9ACTN</name>
<evidence type="ECO:0000256" key="1">
    <source>
        <dbReference type="ARBA" id="ARBA00009437"/>
    </source>
</evidence>
<comment type="similarity">
    <text evidence="1">Belongs to the LysR transcriptional regulatory family.</text>
</comment>
<dbReference type="CDD" id="cd05466">
    <property type="entry name" value="PBP2_LTTR_substrate"/>
    <property type="match status" value="1"/>
</dbReference>
<evidence type="ECO:0000313" key="7">
    <source>
        <dbReference type="Proteomes" id="UP001501147"/>
    </source>
</evidence>
<dbReference type="PROSITE" id="PS50931">
    <property type="entry name" value="HTH_LYSR"/>
    <property type="match status" value="1"/>
</dbReference>
<proteinExistence type="inferred from homology"/>
<evidence type="ECO:0000313" key="6">
    <source>
        <dbReference type="EMBL" id="GAA4791286.1"/>
    </source>
</evidence>
<dbReference type="SUPFAM" id="SSF46785">
    <property type="entry name" value="Winged helix' DNA-binding domain"/>
    <property type="match status" value="1"/>
</dbReference>
<dbReference type="Proteomes" id="UP001501147">
    <property type="component" value="Unassembled WGS sequence"/>
</dbReference>
<feature type="domain" description="HTH lysR-type" evidence="5">
    <location>
        <begin position="1"/>
        <end position="58"/>
    </location>
</feature>
<dbReference type="EMBL" id="BAABJV010000017">
    <property type="protein sequence ID" value="GAA4791286.1"/>
    <property type="molecule type" value="Genomic_DNA"/>
</dbReference>
<dbReference type="InterPro" id="IPR036390">
    <property type="entry name" value="WH_DNA-bd_sf"/>
</dbReference>
<accession>A0ABP9B6W1</accession>
<dbReference type="InterPro" id="IPR000847">
    <property type="entry name" value="LysR_HTH_N"/>
</dbReference>
<comment type="caution">
    <text evidence="6">The sequence shown here is derived from an EMBL/GenBank/DDBJ whole genome shotgun (WGS) entry which is preliminary data.</text>
</comment>
<evidence type="ECO:0000256" key="4">
    <source>
        <dbReference type="ARBA" id="ARBA00023163"/>
    </source>
</evidence>
<keyword evidence="2" id="KW-0805">Transcription regulation</keyword>
<dbReference type="Gene3D" id="3.40.190.10">
    <property type="entry name" value="Periplasmic binding protein-like II"/>
    <property type="match status" value="2"/>
</dbReference>
<reference evidence="7" key="1">
    <citation type="journal article" date="2019" name="Int. J. Syst. Evol. Microbiol.">
        <title>The Global Catalogue of Microorganisms (GCM) 10K type strain sequencing project: providing services to taxonomists for standard genome sequencing and annotation.</title>
        <authorList>
            <consortium name="The Broad Institute Genomics Platform"/>
            <consortium name="The Broad Institute Genome Sequencing Center for Infectious Disease"/>
            <person name="Wu L."/>
            <person name="Ma J."/>
        </authorList>
    </citation>
    <scope>NUCLEOTIDE SEQUENCE [LARGE SCALE GENOMIC DNA]</scope>
    <source>
        <strain evidence="7">JCM 18324</strain>
    </source>
</reference>
<dbReference type="InterPro" id="IPR005119">
    <property type="entry name" value="LysR_subst-bd"/>
</dbReference>
<keyword evidence="3" id="KW-0238">DNA-binding</keyword>
<dbReference type="Gene3D" id="1.10.10.10">
    <property type="entry name" value="Winged helix-like DNA-binding domain superfamily/Winged helix DNA-binding domain"/>
    <property type="match status" value="1"/>
</dbReference>
<evidence type="ECO:0000256" key="3">
    <source>
        <dbReference type="ARBA" id="ARBA00023125"/>
    </source>
</evidence>